<dbReference type="Proteomes" id="UP000019102">
    <property type="component" value="Unassembled WGS sequence"/>
</dbReference>
<dbReference type="SUPFAM" id="SSF53067">
    <property type="entry name" value="Actin-like ATPase domain"/>
    <property type="match status" value="1"/>
</dbReference>
<evidence type="ECO:0000313" key="3">
    <source>
        <dbReference type="Proteomes" id="UP000019102"/>
    </source>
</evidence>
<dbReference type="PANTHER" id="PTHR18964:SF165">
    <property type="entry name" value="BETA-GLUCOSIDE KINASE"/>
    <property type="match status" value="1"/>
</dbReference>
<keyword evidence="3" id="KW-1185">Reference proteome</keyword>
<evidence type="ECO:0000313" key="2">
    <source>
        <dbReference type="EMBL" id="GAE95239.1"/>
    </source>
</evidence>
<comment type="similarity">
    <text evidence="1">Belongs to the ROK (NagC/XylR) family.</text>
</comment>
<evidence type="ECO:0000256" key="1">
    <source>
        <dbReference type="ARBA" id="ARBA00006479"/>
    </source>
</evidence>
<keyword evidence="2" id="KW-0808">Transferase</keyword>
<dbReference type="AlphaFoldDB" id="W4VQT1"/>
<accession>W4VQT1</accession>
<gene>
    <name evidence="2" type="ORF">JCM21714_4456</name>
</gene>
<name>W4VQT1_9BACI</name>
<dbReference type="InterPro" id="IPR043129">
    <property type="entry name" value="ATPase_NBD"/>
</dbReference>
<comment type="caution">
    <text evidence="2">The sequence shown here is derived from an EMBL/GenBank/DDBJ whole genome shotgun (WGS) entry which is preliminary data.</text>
</comment>
<protein>
    <submittedName>
        <fullName evidence="2">N-acetylmannosamine kinase</fullName>
    </submittedName>
</protein>
<dbReference type="Gene3D" id="3.30.420.40">
    <property type="match status" value="1"/>
</dbReference>
<reference evidence="2 3" key="1">
    <citation type="journal article" date="2014" name="Genome Announc.">
        <title>Draft Genome Sequence of the Boron-Tolerant and Moderately Halotolerant Bacterium Gracilibacillus boraciitolerans JCM 21714T.</title>
        <authorList>
            <person name="Ahmed I."/>
            <person name="Oshima K."/>
            <person name="Suda W."/>
            <person name="Kitamura K."/>
            <person name="Iida T."/>
            <person name="Ohmori Y."/>
            <person name="Fujiwara T."/>
            <person name="Hattori M."/>
            <person name="Ohkuma M."/>
        </authorList>
    </citation>
    <scope>NUCLEOTIDE SEQUENCE [LARGE SCALE GENOMIC DNA]</scope>
    <source>
        <strain evidence="2 3">JCM 21714</strain>
    </source>
</reference>
<keyword evidence="2" id="KW-0418">Kinase</keyword>
<dbReference type="InterPro" id="IPR000600">
    <property type="entry name" value="ROK"/>
</dbReference>
<dbReference type="STRING" id="1298598.JCM21714_4456"/>
<organism evidence="2 3">
    <name type="scientific">Gracilibacillus boraciitolerans JCM 21714</name>
    <dbReference type="NCBI Taxonomy" id="1298598"/>
    <lineage>
        <taxon>Bacteria</taxon>
        <taxon>Bacillati</taxon>
        <taxon>Bacillota</taxon>
        <taxon>Bacilli</taxon>
        <taxon>Bacillales</taxon>
        <taxon>Bacillaceae</taxon>
        <taxon>Gracilibacillus</taxon>
    </lineage>
</organism>
<proteinExistence type="inferred from homology"/>
<dbReference type="PANTHER" id="PTHR18964">
    <property type="entry name" value="ROK (REPRESSOR, ORF, KINASE) FAMILY"/>
    <property type="match status" value="1"/>
</dbReference>
<dbReference type="GO" id="GO:0016301">
    <property type="term" value="F:kinase activity"/>
    <property type="evidence" value="ECO:0007669"/>
    <property type="project" value="UniProtKB-KW"/>
</dbReference>
<sequence length="155" mass="16888">MHGGEFGYMLLTSNPTSEDDIWSRQASTRALVRKVAARKQQELTGEEIFTLADNGDPICQQAVDEFYHILAVGIYNLQYIYDPEIIVIGGGISARADLIDRIREKLDQLLATIPLAKITPAIAACTHQQNANMLGAVYAGTRGGQAPRSSLGLDK</sequence>
<dbReference type="EMBL" id="BAVS01000045">
    <property type="protein sequence ID" value="GAE95239.1"/>
    <property type="molecule type" value="Genomic_DNA"/>
</dbReference>
<dbReference type="Pfam" id="PF00480">
    <property type="entry name" value="ROK"/>
    <property type="match status" value="1"/>
</dbReference>
<dbReference type="eggNOG" id="COG1940">
    <property type="taxonomic scope" value="Bacteria"/>
</dbReference>